<feature type="domain" description="TIR" evidence="14">
    <location>
        <begin position="478"/>
        <end position="619"/>
    </location>
</feature>
<evidence type="ECO:0000256" key="2">
    <source>
        <dbReference type="ARBA" id="ARBA00009634"/>
    </source>
</evidence>
<dbReference type="GO" id="GO:0007165">
    <property type="term" value="P:signal transduction"/>
    <property type="evidence" value="ECO:0007669"/>
    <property type="project" value="InterPro"/>
</dbReference>
<evidence type="ECO:0000256" key="3">
    <source>
        <dbReference type="ARBA" id="ARBA00022588"/>
    </source>
</evidence>
<dbReference type="InterPro" id="IPR000157">
    <property type="entry name" value="TIR_dom"/>
</dbReference>
<dbReference type="FunFam" id="3.40.50.10140:FF:000001">
    <property type="entry name" value="Toll-like receptor 2"/>
    <property type="match status" value="1"/>
</dbReference>
<accession>A0AA88Y901</accession>
<evidence type="ECO:0000256" key="4">
    <source>
        <dbReference type="ARBA" id="ARBA00022614"/>
    </source>
</evidence>
<dbReference type="InterPro" id="IPR003591">
    <property type="entry name" value="Leu-rich_rpt_typical-subtyp"/>
</dbReference>
<dbReference type="AlphaFoldDB" id="A0AA88Y901"/>
<keyword evidence="16" id="KW-1185">Reference proteome</keyword>
<dbReference type="GO" id="GO:0038023">
    <property type="term" value="F:signaling receptor activity"/>
    <property type="evidence" value="ECO:0007669"/>
    <property type="project" value="TreeGrafter"/>
</dbReference>
<dbReference type="SUPFAM" id="SSF52200">
    <property type="entry name" value="Toll/Interleukin receptor TIR domain"/>
    <property type="match status" value="1"/>
</dbReference>
<dbReference type="PROSITE" id="PS50104">
    <property type="entry name" value="TIR"/>
    <property type="match status" value="1"/>
</dbReference>
<gene>
    <name evidence="15" type="ORF">FSP39_011120</name>
</gene>
<dbReference type="Gene3D" id="3.80.10.10">
    <property type="entry name" value="Ribonuclease Inhibitor"/>
    <property type="match status" value="3"/>
</dbReference>
<dbReference type="Pfam" id="PF13855">
    <property type="entry name" value="LRR_8"/>
    <property type="match status" value="1"/>
</dbReference>
<dbReference type="SUPFAM" id="SSF52058">
    <property type="entry name" value="L domain-like"/>
    <property type="match status" value="1"/>
</dbReference>
<dbReference type="GO" id="GO:0005886">
    <property type="term" value="C:plasma membrane"/>
    <property type="evidence" value="ECO:0007669"/>
    <property type="project" value="TreeGrafter"/>
</dbReference>
<reference evidence="15" key="1">
    <citation type="submission" date="2019-08" db="EMBL/GenBank/DDBJ databases">
        <title>The improved chromosome-level genome for the pearl oyster Pinctada fucata martensii using PacBio sequencing and Hi-C.</title>
        <authorList>
            <person name="Zheng Z."/>
        </authorList>
    </citation>
    <scope>NUCLEOTIDE SEQUENCE</scope>
    <source>
        <strain evidence="15">ZZ-2019</strain>
        <tissue evidence="15">Adductor muscle</tissue>
    </source>
</reference>
<keyword evidence="11" id="KW-0675">Receptor</keyword>
<keyword evidence="10" id="KW-0472">Membrane</keyword>
<proteinExistence type="inferred from homology"/>
<dbReference type="InterPro" id="IPR032675">
    <property type="entry name" value="LRR_dom_sf"/>
</dbReference>
<keyword evidence="7" id="KW-0677">Repeat</keyword>
<dbReference type="SMART" id="SM00369">
    <property type="entry name" value="LRR_TYP"/>
    <property type="match status" value="4"/>
</dbReference>
<dbReference type="Gene3D" id="3.40.50.10140">
    <property type="entry name" value="Toll/interleukin-1 receptor homology (TIR) domain"/>
    <property type="match status" value="1"/>
</dbReference>
<evidence type="ECO:0000256" key="13">
    <source>
        <dbReference type="SAM" id="SignalP"/>
    </source>
</evidence>
<organism evidence="15 16">
    <name type="scientific">Pinctada imbricata</name>
    <name type="common">Atlantic pearl-oyster</name>
    <name type="synonym">Pinctada martensii</name>
    <dbReference type="NCBI Taxonomy" id="66713"/>
    <lineage>
        <taxon>Eukaryota</taxon>
        <taxon>Metazoa</taxon>
        <taxon>Spiralia</taxon>
        <taxon>Lophotrochozoa</taxon>
        <taxon>Mollusca</taxon>
        <taxon>Bivalvia</taxon>
        <taxon>Autobranchia</taxon>
        <taxon>Pteriomorphia</taxon>
        <taxon>Pterioida</taxon>
        <taxon>Pterioidea</taxon>
        <taxon>Pteriidae</taxon>
        <taxon>Pinctada</taxon>
    </lineage>
</organism>
<evidence type="ECO:0000256" key="11">
    <source>
        <dbReference type="ARBA" id="ARBA00023170"/>
    </source>
</evidence>
<feature type="chain" id="PRO_5041705480" description="TIR domain-containing protein" evidence="13">
    <location>
        <begin position="25"/>
        <end position="621"/>
    </location>
</feature>
<keyword evidence="9" id="KW-1133">Transmembrane helix</keyword>
<protein>
    <recommendedName>
        <fullName evidence="14">TIR domain-containing protein</fullName>
    </recommendedName>
</protein>
<dbReference type="PRINTS" id="PR01537">
    <property type="entry name" value="INTRLKN1R1F"/>
</dbReference>
<dbReference type="EMBL" id="VSWD01000008">
    <property type="protein sequence ID" value="KAK3095180.1"/>
    <property type="molecule type" value="Genomic_DNA"/>
</dbReference>
<evidence type="ECO:0000313" key="15">
    <source>
        <dbReference type="EMBL" id="KAK3095180.1"/>
    </source>
</evidence>
<dbReference type="InterPro" id="IPR035897">
    <property type="entry name" value="Toll_tir_struct_dom_sf"/>
</dbReference>
<evidence type="ECO:0000256" key="7">
    <source>
        <dbReference type="ARBA" id="ARBA00022737"/>
    </source>
</evidence>
<keyword evidence="3" id="KW-0399">Innate immunity</keyword>
<dbReference type="Pfam" id="PF13676">
    <property type="entry name" value="TIR_2"/>
    <property type="match status" value="1"/>
</dbReference>
<evidence type="ECO:0000259" key="14">
    <source>
        <dbReference type="PROSITE" id="PS50104"/>
    </source>
</evidence>
<keyword evidence="5" id="KW-0812">Transmembrane</keyword>
<evidence type="ECO:0000256" key="10">
    <source>
        <dbReference type="ARBA" id="ARBA00023136"/>
    </source>
</evidence>
<keyword evidence="8" id="KW-0391">Immunity</keyword>
<feature type="signal peptide" evidence="13">
    <location>
        <begin position="1"/>
        <end position="24"/>
    </location>
</feature>
<evidence type="ECO:0000256" key="1">
    <source>
        <dbReference type="ARBA" id="ARBA00004479"/>
    </source>
</evidence>
<sequence length="621" mass="71230">MAASKHGAAAVLVILFLAIMRAHGNDSHAINCMKKWRKDGIYINCSARNLTVVPDFTHRSFITQLDLSSNNISVLSNTPFKDMKNMTHLDLSKNRLVCLPVDVFKGLQSLKYLSLYANNIPLNNHSYPDGLFHGLKRLKFLDLRRNDPCTDLKNGAYPSTALVDLKSLEELHIDALYHTSFDYLFRKMKSLSKLIMTSPGINCFLGNISVDYFQNLPYLSFVDVSSCGIKSVEKGLFQSLRSLDYLDVSGNQWLTFKSLYNLTYGMHKTNIQVLKMKNIHCTGGIGTYLRTCQMTNLFKTRLRELYLDQNRIEIIEKGLLPQLPQSLKHLSIAQNKLTMGLYMFDFSNLANLEVVNSSLLLVPPNPVNVIVQDCKEDLDTPACPKVTTNYQNYMQKEDSNKAAEISQKEKVRIAFEINGSADDNVDDLYGFAVPILLPPKLRVLYYNNSRLYWSVKSALISRNNLEEFGYVKLEQHNFDYDAFISYAADDRWFVVDGIMPILEKEKGLRFILHDRDFLPGNDISDNIMAAIRNSRKTVCVLSKNFFKSYWCTFEFNMACMENFNARKGEKIIFLILLEDIRDEDLQPKMLEYMEDKSYIKVPTDGDNNAVFWNNIYKALID</sequence>
<dbReference type="Proteomes" id="UP001186944">
    <property type="component" value="Unassembled WGS sequence"/>
</dbReference>
<dbReference type="GO" id="GO:0045087">
    <property type="term" value="P:innate immune response"/>
    <property type="evidence" value="ECO:0007669"/>
    <property type="project" value="UniProtKB-KW"/>
</dbReference>
<name>A0AA88Y901_PINIB</name>
<keyword evidence="12" id="KW-0325">Glycoprotein</keyword>
<keyword evidence="6 13" id="KW-0732">Signal</keyword>
<dbReference type="InterPro" id="IPR001611">
    <property type="entry name" value="Leu-rich_rpt"/>
</dbReference>
<comment type="similarity">
    <text evidence="2">Belongs to the Toll-like receptor family.</text>
</comment>
<evidence type="ECO:0000256" key="5">
    <source>
        <dbReference type="ARBA" id="ARBA00022692"/>
    </source>
</evidence>
<evidence type="ECO:0000256" key="9">
    <source>
        <dbReference type="ARBA" id="ARBA00022989"/>
    </source>
</evidence>
<comment type="caution">
    <text evidence="15">The sequence shown here is derived from an EMBL/GenBank/DDBJ whole genome shotgun (WGS) entry which is preliminary data.</text>
</comment>
<dbReference type="PANTHER" id="PTHR24365:SF541">
    <property type="entry name" value="PROTEIN TOLL-RELATED"/>
    <property type="match status" value="1"/>
</dbReference>
<dbReference type="PANTHER" id="PTHR24365">
    <property type="entry name" value="TOLL-LIKE RECEPTOR"/>
    <property type="match status" value="1"/>
</dbReference>
<keyword evidence="4" id="KW-0433">Leucine-rich repeat</keyword>
<comment type="subcellular location">
    <subcellularLocation>
        <location evidence="1">Membrane</location>
        <topology evidence="1">Single-pass type I membrane protein</topology>
    </subcellularLocation>
</comment>
<dbReference type="SMART" id="SM00255">
    <property type="entry name" value="TIR"/>
    <property type="match status" value="1"/>
</dbReference>
<evidence type="ECO:0000313" key="16">
    <source>
        <dbReference type="Proteomes" id="UP001186944"/>
    </source>
</evidence>
<evidence type="ECO:0000256" key="6">
    <source>
        <dbReference type="ARBA" id="ARBA00022729"/>
    </source>
</evidence>
<evidence type="ECO:0000256" key="8">
    <source>
        <dbReference type="ARBA" id="ARBA00022859"/>
    </source>
</evidence>
<evidence type="ECO:0000256" key="12">
    <source>
        <dbReference type="ARBA" id="ARBA00023180"/>
    </source>
</evidence>